<dbReference type="EC" id="2.7.1.33" evidence="5 14"/>
<protein>
    <recommendedName>
        <fullName evidence="6 14">Pantothenate kinase</fullName>
        <ecNumber evidence="5 14">2.7.1.33</ecNumber>
    </recommendedName>
    <alternativeName>
        <fullName evidence="13 14">Pantothenic acid kinase</fullName>
    </alternativeName>
</protein>
<accession>A0A139RI68</accession>
<dbReference type="GO" id="GO:0005737">
    <property type="term" value="C:cytoplasm"/>
    <property type="evidence" value="ECO:0007669"/>
    <property type="project" value="UniProtKB-SubCell"/>
</dbReference>
<keyword evidence="7 14" id="KW-0963">Cytoplasm</keyword>
<evidence type="ECO:0000256" key="7">
    <source>
        <dbReference type="ARBA" id="ARBA00022490"/>
    </source>
</evidence>
<dbReference type="Proteomes" id="UP000072578">
    <property type="component" value="Unassembled WGS sequence"/>
</dbReference>
<evidence type="ECO:0000256" key="3">
    <source>
        <dbReference type="ARBA" id="ARBA00005225"/>
    </source>
</evidence>
<dbReference type="InterPro" id="IPR006083">
    <property type="entry name" value="PRK/URK"/>
</dbReference>
<evidence type="ECO:0000259" key="16">
    <source>
        <dbReference type="Pfam" id="PF00485"/>
    </source>
</evidence>
<comment type="catalytic activity">
    <reaction evidence="1 14 15">
        <text>(R)-pantothenate + ATP = (R)-4'-phosphopantothenate + ADP + H(+)</text>
        <dbReference type="Rhea" id="RHEA:16373"/>
        <dbReference type="ChEBI" id="CHEBI:10986"/>
        <dbReference type="ChEBI" id="CHEBI:15378"/>
        <dbReference type="ChEBI" id="CHEBI:29032"/>
        <dbReference type="ChEBI" id="CHEBI:30616"/>
        <dbReference type="ChEBI" id="CHEBI:456216"/>
        <dbReference type="EC" id="2.7.1.33"/>
    </reaction>
</comment>
<reference evidence="17 18" key="1">
    <citation type="submission" date="2016-01" db="EMBL/GenBank/DDBJ databases">
        <title>Highly variable Streptococcus oralis are common among viridans streptococci isolated from primates.</title>
        <authorList>
            <person name="Denapaite D."/>
            <person name="Rieger M."/>
            <person name="Koendgen S."/>
            <person name="Brueckner R."/>
            <person name="Ochigava I."/>
            <person name="Kappeler P."/>
            <person name="Maetz-Rensing K."/>
            <person name="Leendertz F."/>
            <person name="Hakenbeck R."/>
        </authorList>
    </citation>
    <scope>NUCLEOTIDE SEQUENCE [LARGE SCALE GENOMIC DNA]</scope>
    <source>
        <strain evidence="17 18">DD18</strain>
    </source>
</reference>
<evidence type="ECO:0000256" key="4">
    <source>
        <dbReference type="ARBA" id="ARBA00006087"/>
    </source>
</evidence>
<organism evidence="17 18">
    <name type="scientific">Streptococcus infantis</name>
    <dbReference type="NCBI Taxonomy" id="68892"/>
    <lineage>
        <taxon>Bacteria</taxon>
        <taxon>Bacillati</taxon>
        <taxon>Bacillota</taxon>
        <taxon>Bacilli</taxon>
        <taxon>Lactobacillales</taxon>
        <taxon>Streptococcaceae</taxon>
        <taxon>Streptococcus</taxon>
    </lineage>
</organism>
<proteinExistence type="inferred from homology"/>
<dbReference type="Gene3D" id="3.40.50.300">
    <property type="entry name" value="P-loop containing nucleotide triphosphate hydrolases"/>
    <property type="match status" value="1"/>
</dbReference>
<gene>
    <name evidence="14" type="primary">coaA</name>
    <name evidence="17" type="ORF">SINDD18_00440</name>
</gene>
<dbReference type="GO" id="GO:0005524">
    <property type="term" value="F:ATP binding"/>
    <property type="evidence" value="ECO:0007669"/>
    <property type="project" value="UniProtKB-UniRule"/>
</dbReference>
<evidence type="ECO:0000256" key="8">
    <source>
        <dbReference type="ARBA" id="ARBA00022679"/>
    </source>
</evidence>
<dbReference type="PANTHER" id="PTHR10285">
    <property type="entry name" value="URIDINE KINASE"/>
    <property type="match status" value="1"/>
</dbReference>
<dbReference type="SUPFAM" id="SSF52540">
    <property type="entry name" value="P-loop containing nucleoside triphosphate hydrolases"/>
    <property type="match status" value="1"/>
</dbReference>
<dbReference type="PATRIC" id="fig|68892.8.peg.490"/>
<dbReference type="UniPathway" id="UPA00241">
    <property type="reaction ID" value="UER00352"/>
</dbReference>
<dbReference type="EMBL" id="LQZF01000052">
    <property type="protein sequence ID" value="KXU14424.1"/>
    <property type="molecule type" value="Genomic_DNA"/>
</dbReference>
<keyword evidence="12 14" id="KW-0173">Coenzyme A biosynthesis</keyword>
<dbReference type="PIRSF" id="PIRSF000545">
    <property type="entry name" value="Pantothenate_kin"/>
    <property type="match status" value="1"/>
</dbReference>
<evidence type="ECO:0000256" key="15">
    <source>
        <dbReference type="RuleBase" id="RU003530"/>
    </source>
</evidence>
<comment type="caution">
    <text evidence="17">The sequence shown here is derived from an EMBL/GenBank/DDBJ whole genome shotgun (WGS) entry which is preliminary data.</text>
</comment>
<feature type="domain" description="Phosphoribulokinase/uridine kinase" evidence="16">
    <location>
        <begin position="86"/>
        <end position="224"/>
    </location>
</feature>
<evidence type="ECO:0000256" key="10">
    <source>
        <dbReference type="ARBA" id="ARBA00022777"/>
    </source>
</evidence>
<dbReference type="AlphaFoldDB" id="A0A139RI68"/>
<dbReference type="CDD" id="cd02025">
    <property type="entry name" value="PanK"/>
    <property type="match status" value="1"/>
</dbReference>
<dbReference type="GO" id="GO:0015937">
    <property type="term" value="P:coenzyme A biosynthetic process"/>
    <property type="evidence" value="ECO:0007669"/>
    <property type="project" value="UniProtKB-UniRule"/>
</dbReference>
<dbReference type="Pfam" id="PF00485">
    <property type="entry name" value="PRK"/>
    <property type="match status" value="1"/>
</dbReference>
<comment type="similarity">
    <text evidence="4 14 15">Belongs to the prokaryotic pantothenate kinase family.</text>
</comment>
<keyword evidence="10 14" id="KW-0418">Kinase</keyword>
<evidence type="ECO:0000313" key="17">
    <source>
        <dbReference type="EMBL" id="KXU14424.1"/>
    </source>
</evidence>
<feature type="binding site" evidence="14">
    <location>
        <begin position="91"/>
        <end position="98"/>
    </location>
    <ligand>
        <name>ATP</name>
        <dbReference type="ChEBI" id="CHEBI:30616"/>
    </ligand>
</feature>
<evidence type="ECO:0000256" key="13">
    <source>
        <dbReference type="ARBA" id="ARBA00032866"/>
    </source>
</evidence>
<sequence>MTNEFLHFEKINRETWQSLHRKTTPPLTEEELDSIKSFNDQISLQDVTDIYLPLAHLIQIYKRSKEDLAFSKGIFLQRESKKQPFIIGVSGSVAVGKSTTSRLLQILLSRIVPGASVELVTTDGFLYSNSVLIEQDILNRKGFPESYDMEALLNFLDQLKNGQDVAIPVYSHEIYDIVPGQKQRVQAADFVIVEGINVFQNPHNARLYITDFFDFSIYVDAAVEDIESWYLDRFLKLLSFAQDDPGNYYYRFTQLPLSEVKDFAHQVWTSINLTNLQNYIEPTRNRAEVILHKSKNHEIDEIYLKK</sequence>
<evidence type="ECO:0000313" key="18">
    <source>
        <dbReference type="Proteomes" id="UP000072578"/>
    </source>
</evidence>
<evidence type="ECO:0000256" key="11">
    <source>
        <dbReference type="ARBA" id="ARBA00022840"/>
    </source>
</evidence>
<evidence type="ECO:0000256" key="14">
    <source>
        <dbReference type="HAMAP-Rule" id="MF_00215"/>
    </source>
</evidence>
<comment type="pathway">
    <text evidence="3 14 15">Cofactor biosynthesis; coenzyme A biosynthesis; CoA from (R)-pantothenate: step 1/5.</text>
</comment>
<keyword evidence="8 14" id="KW-0808">Transferase</keyword>
<dbReference type="HAMAP" id="MF_00215">
    <property type="entry name" value="Pantothen_kinase_1"/>
    <property type="match status" value="1"/>
</dbReference>
<evidence type="ECO:0000256" key="9">
    <source>
        <dbReference type="ARBA" id="ARBA00022741"/>
    </source>
</evidence>
<name>A0A139RI68_9STRE</name>
<evidence type="ECO:0000256" key="1">
    <source>
        <dbReference type="ARBA" id="ARBA00001206"/>
    </source>
</evidence>
<dbReference type="InterPro" id="IPR004566">
    <property type="entry name" value="PanK"/>
</dbReference>
<comment type="subcellular location">
    <subcellularLocation>
        <location evidence="2 14 15">Cytoplasm</location>
    </subcellularLocation>
</comment>
<dbReference type="InterPro" id="IPR027417">
    <property type="entry name" value="P-loop_NTPase"/>
</dbReference>
<dbReference type="NCBIfam" id="TIGR00554">
    <property type="entry name" value="panK_bact"/>
    <property type="match status" value="1"/>
</dbReference>
<evidence type="ECO:0000256" key="2">
    <source>
        <dbReference type="ARBA" id="ARBA00004496"/>
    </source>
</evidence>
<evidence type="ECO:0000256" key="12">
    <source>
        <dbReference type="ARBA" id="ARBA00022993"/>
    </source>
</evidence>
<dbReference type="RefSeq" id="WP_061862943.1">
    <property type="nucleotide sequence ID" value="NZ_KQ970818.1"/>
</dbReference>
<dbReference type="GO" id="GO:0004594">
    <property type="term" value="F:pantothenate kinase activity"/>
    <property type="evidence" value="ECO:0007669"/>
    <property type="project" value="UniProtKB-UniRule"/>
</dbReference>
<keyword evidence="11 14" id="KW-0067">ATP-binding</keyword>
<keyword evidence="9 14" id="KW-0547">Nucleotide-binding</keyword>
<evidence type="ECO:0000256" key="6">
    <source>
        <dbReference type="ARBA" id="ARBA00015080"/>
    </source>
</evidence>
<evidence type="ECO:0000256" key="5">
    <source>
        <dbReference type="ARBA" id="ARBA00012102"/>
    </source>
</evidence>